<keyword evidence="2" id="KW-1185">Reference proteome</keyword>
<protein>
    <submittedName>
        <fullName evidence="1">Uncharacterized protein</fullName>
    </submittedName>
</protein>
<name>A0A8X6TXT9_NEPPI</name>
<evidence type="ECO:0000313" key="1">
    <source>
        <dbReference type="EMBL" id="GFT61505.1"/>
    </source>
</evidence>
<reference evidence="1" key="1">
    <citation type="submission" date="2020-08" db="EMBL/GenBank/DDBJ databases">
        <title>Multicomponent nature underlies the extraordinary mechanical properties of spider dragline silk.</title>
        <authorList>
            <person name="Kono N."/>
            <person name="Nakamura H."/>
            <person name="Mori M."/>
            <person name="Yoshida Y."/>
            <person name="Ohtoshi R."/>
            <person name="Malay A.D."/>
            <person name="Moran D.A.P."/>
            <person name="Tomita M."/>
            <person name="Numata K."/>
            <person name="Arakawa K."/>
        </authorList>
    </citation>
    <scope>NUCLEOTIDE SEQUENCE</scope>
</reference>
<dbReference type="Proteomes" id="UP000887013">
    <property type="component" value="Unassembled WGS sequence"/>
</dbReference>
<gene>
    <name evidence="1" type="ORF">NPIL_117131</name>
</gene>
<dbReference type="AlphaFoldDB" id="A0A8X6TXT9"/>
<dbReference type="EMBL" id="BMAW01019074">
    <property type="protein sequence ID" value="GFT61505.1"/>
    <property type="molecule type" value="Genomic_DNA"/>
</dbReference>
<sequence length="109" mass="12664">MQVVSDYFLHFYHLIYSWIRQIVCFVSLDKSLFHSPESAHQKRFISLKVRDDFLQNCMSQTSLLFHRGFTAAFEGNGYNLRLVSVRLFDVAKEGETLPHSIEICSNSNS</sequence>
<evidence type="ECO:0000313" key="2">
    <source>
        <dbReference type="Proteomes" id="UP000887013"/>
    </source>
</evidence>
<comment type="caution">
    <text evidence="1">The sequence shown here is derived from an EMBL/GenBank/DDBJ whole genome shotgun (WGS) entry which is preliminary data.</text>
</comment>
<organism evidence="1 2">
    <name type="scientific">Nephila pilipes</name>
    <name type="common">Giant wood spider</name>
    <name type="synonym">Nephila maculata</name>
    <dbReference type="NCBI Taxonomy" id="299642"/>
    <lineage>
        <taxon>Eukaryota</taxon>
        <taxon>Metazoa</taxon>
        <taxon>Ecdysozoa</taxon>
        <taxon>Arthropoda</taxon>
        <taxon>Chelicerata</taxon>
        <taxon>Arachnida</taxon>
        <taxon>Araneae</taxon>
        <taxon>Araneomorphae</taxon>
        <taxon>Entelegynae</taxon>
        <taxon>Araneoidea</taxon>
        <taxon>Nephilidae</taxon>
        <taxon>Nephila</taxon>
    </lineage>
</organism>
<proteinExistence type="predicted"/>
<accession>A0A8X6TXT9</accession>